<evidence type="ECO:0000256" key="1">
    <source>
        <dbReference type="SAM" id="MobiDB-lite"/>
    </source>
</evidence>
<keyword evidence="2" id="KW-0472">Membrane</keyword>
<dbReference type="EMBL" id="AOIO01000039">
    <property type="protein sequence ID" value="ELY98394.1"/>
    <property type="molecule type" value="Genomic_DNA"/>
</dbReference>
<evidence type="ECO:0000313" key="4">
    <source>
        <dbReference type="Proteomes" id="UP000011554"/>
    </source>
</evidence>
<keyword evidence="2" id="KW-1133">Transmembrane helix</keyword>
<protein>
    <submittedName>
        <fullName evidence="3">Uncharacterized protein</fullName>
    </submittedName>
</protein>
<feature type="region of interest" description="Disordered" evidence="1">
    <location>
        <begin position="233"/>
        <end position="255"/>
    </location>
</feature>
<dbReference type="Proteomes" id="UP000011554">
    <property type="component" value="Unassembled WGS sequence"/>
</dbReference>
<reference evidence="3 4" key="1">
    <citation type="journal article" date="2014" name="PLoS Genet.">
        <title>Phylogenetically driven sequencing of extremely halophilic archaea reveals strategies for static and dynamic osmo-response.</title>
        <authorList>
            <person name="Becker E.A."/>
            <person name="Seitzer P.M."/>
            <person name="Tritt A."/>
            <person name="Larsen D."/>
            <person name="Krusor M."/>
            <person name="Yao A.I."/>
            <person name="Wu D."/>
            <person name="Madern D."/>
            <person name="Eisen J.A."/>
            <person name="Darling A.E."/>
            <person name="Facciotti M.T."/>
        </authorList>
    </citation>
    <scope>NUCLEOTIDE SEQUENCE [LARGE SCALE GENOMIC DNA]</scope>
    <source>
        <strain evidence="3 4">DSM 12278</strain>
    </source>
</reference>
<keyword evidence="4" id="KW-1185">Reference proteome</keyword>
<dbReference type="AlphaFoldDB" id="M0AIL5"/>
<feature type="region of interest" description="Disordered" evidence="1">
    <location>
        <begin position="18"/>
        <end position="77"/>
    </location>
</feature>
<dbReference type="PATRIC" id="fig|29540.5.peg.3508"/>
<feature type="transmembrane region" description="Helical" evidence="2">
    <location>
        <begin position="106"/>
        <end position="129"/>
    </location>
</feature>
<sequence length="366" mass="40087">MADTFTIRWLKDAISDRFGPDSHAGADTTVDNRAFGGSERGALPVTTRNARRPDSTESHPENHDSMHDTDTDLGNGAIETNGAMGRLEGTAELAARMSPAQALPDGFFLIDVADILTIVFAVILVFLFWRTYQIQDLMASIQQTQADLMEQQTAFLKANHRPIIDLEAVGAEQNTLHVTLQNRGNGPARNLQLQCVVYKQNGETTNGPTELRDNGRRTDSVADPAWAHLWKTSAPQLEADRGTQNPGPHDGIEPNSLPTQFEAGISFAGTPETRPHESTFSEVMEQIRREWSVEHIALDFHIAFTDVTIETHTQPIGSFGNIPTTTVYTLEEAIDDARIRAPIGDAVSSEHVSSVSPAEMQPNPAE</sequence>
<name>M0AIL5_NATA1</name>
<proteinExistence type="predicted"/>
<evidence type="ECO:0000313" key="3">
    <source>
        <dbReference type="EMBL" id="ELY98394.1"/>
    </source>
</evidence>
<gene>
    <name evidence="3" type="ORF">C481_17232</name>
</gene>
<comment type="caution">
    <text evidence="3">The sequence shown here is derived from an EMBL/GenBank/DDBJ whole genome shotgun (WGS) entry which is preliminary data.</text>
</comment>
<feature type="compositionally biased region" description="Basic and acidic residues" evidence="1">
    <location>
        <begin position="51"/>
        <end position="70"/>
    </location>
</feature>
<feature type="region of interest" description="Disordered" evidence="1">
    <location>
        <begin position="347"/>
        <end position="366"/>
    </location>
</feature>
<accession>M0AIL5</accession>
<evidence type="ECO:0000256" key="2">
    <source>
        <dbReference type="SAM" id="Phobius"/>
    </source>
</evidence>
<organism evidence="3 4">
    <name type="scientific">Natrialba asiatica (strain ATCC 700177 / DSM 12278 / JCM 9576 / FERM P-10747 / NBRC 102637 / 172P1)</name>
    <dbReference type="NCBI Taxonomy" id="29540"/>
    <lineage>
        <taxon>Archaea</taxon>
        <taxon>Methanobacteriati</taxon>
        <taxon>Methanobacteriota</taxon>
        <taxon>Stenosarchaea group</taxon>
        <taxon>Halobacteria</taxon>
        <taxon>Halobacteriales</taxon>
        <taxon>Natrialbaceae</taxon>
        <taxon>Natrialba</taxon>
    </lineage>
</organism>
<keyword evidence="2" id="KW-0812">Transmembrane</keyword>